<dbReference type="GO" id="GO:0008233">
    <property type="term" value="F:peptidase activity"/>
    <property type="evidence" value="ECO:0007669"/>
    <property type="project" value="UniProtKB-KW"/>
</dbReference>
<keyword evidence="3" id="KW-0645">Protease</keyword>
<dbReference type="GO" id="GO:0006508">
    <property type="term" value="P:proteolysis"/>
    <property type="evidence" value="ECO:0007669"/>
    <property type="project" value="UniProtKB-KW"/>
</dbReference>
<dbReference type="PROSITE" id="PS51257">
    <property type="entry name" value="PROKAR_LIPOPROTEIN"/>
    <property type="match status" value="1"/>
</dbReference>
<name>A0ABT1QTV7_9GAMM</name>
<evidence type="ECO:0000313" key="3">
    <source>
        <dbReference type="EMBL" id="MCQ4165714.1"/>
    </source>
</evidence>
<comment type="caution">
    <text evidence="3">The sequence shown here is derived from an EMBL/GenBank/DDBJ whole genome shotgun (WGS) entry which is preliminary data.</text>
</comment>
<keyword evidence="4" id="KW-1185">Reference proteome</keyword>
<dbReference type="Proteomes" id="UP001165498">
    <property type="component" value="Unassembled WGS sequence"/>
</dbReference>
<organism evidence="3 4">
    <name type="scientific">Tahibacter harae</name>
    <dbReference type="NCBI Taxonomy" id="2963937"/>
    <lineage>
        <taxon>Bacteria</taxon>
        <taxon>Pseudomonadati</taxon>
        <taxon>Pseudomonadota</taxon>
        <taxon>Gammaproteobacteria</taxon>
        <taxon>Lysobacterales</taxon>
        <taxon>Rhodanobacteraceae</taxon>
        <taxon>Tahibacter</taxon>
    </lineage>
</organism>
<reference evidence="3" key="1">
    <citation type="submission" date="2022-07" db="EMBL/GenBank/DDBJ databases">
        <title>Tahibacter sp., a new gammaproteobacterium isolated from the silt sample collected at pig farm.</title>
        <authorList>
            <person name="Chen H."/>
        </authorList>
    </citation>
    <scope>NUCLEOTIDE SEQUENCE</scope>
    <source>
        <strain evidence="3">P2K</strain>
    </source>
</reference>
<protein>
    <submittedName>
        <fullName evidence="3">Aspartyl protease family protein</fullName>
    </submittedName>
</protein>
<evidence type="ECO:0000256" key="1">
    <source>
        <dbReference type="SAM" id="SignalP"/>
    </source>
</evidence>
<keyword evidence="1" id="KW-0732">Signal</keyword>
<accession>A0ABT1QTV7</accession>
<dbReference type="SMART" id="SM00228">
    <property type="entry name" value="PDZ"/>
    <property type="match status" value="1"/>
</dbReference>
<sequence>MSLRPLSLLLLLLSSCAAVAADDTAAVLSRAKAASGGAAWDAVATLAGQGEMKAAGLSGTTETREDLRDGRSVARYSLGLFKGANGYDGKQAWSQDPGGEVALQDAPEARQRARTAAWLSQRAYWFPARGAAVLAAPAAREDGGRSYQVIRAEPAGGEPVELWFARDSGLLERTVTGLTAQDRVVTTLGDWREAEGLRLPFHVVVDSGVESANRVEIRYASLTAGATVDPAEYAPPQTTGGAHITDAGGITRIPFRLVRDHIHIQAEVDGKPVKMLVDTGGVNILLPAAVQRLGLKSEGQLSARGVGEQSAQVALGRAGLLRLGGVVFEKPLFYIIDFGRIPDVEGEDFDGVIGYELFQRFGVTIDYAAREMILATREKFTAPAGATAVPFTLAERIPLVEGRIDGKPARISVDTGSGGALDLHSPFVAKHGLKQHYAPRFEQISGWGVGGPMRSWPVRLGELELGGFALPAVAATLYTGDKGAFASPTVDANLGGRVLGRFTVAFDYAAKIMYLAPNASYAEPFRSDRSGLMLLRDGSALKAFEVLAEGPAAAAGLKSGDRITAIGGEPVAARSLSDWRDLLARGEPGSRVAIGYERAGKPATATLVLRELLPPVPKR</sequence>
<dbReference type="InterPro" id="IPR036034">
    <property type="entry name" value="PDZ_sf"/>
</dbReference>
<dbReference type="Gene3D" id="2.40.70.10">
    <property type="entry name" value="Acid Proteases"/>
    <property type="match status" value="2"/>
</dbReference>
<dbReference type="Pfam" id="PF13650">
    <property type="entry name" value="Asp_protease_2"/>
    <property type="match status" value="1"/>
</dbReference>
<feature type="chain" id="PRO_5046663103" evidence="1">
    <location>
        <begin position="21"/>
        <end position="619"/>
    </location>
</feature>
<gene>
    <name evidence="3" type="ORF">NM961_13420</name>
</gene>
<dbReference type="Gene3D" id="2.30.42.10">
    <property type="match status" value="1"/>
</dbReference>
<feature type="domain" description="PDZ" evidence="2">
    <location>
        <begin position="528"/>
        <end position="600"/>
    </location>
</feature>
<dbReference type="Pfam" id="PF17820">
    <property type="entry name" value="PDZ_6"/>
    <property type="match status" value="1"/>
</dbReference>
<dbReference type="InterPro" id="IPR041489">
    <property type="entry name" value="PDZ_6"/>
</dbReference>
<dbReference type="InterPro" id="IPR001478">
    <property type="entry name" value="PDZ"/>
</dbReference>
<dbReference type="EMBL" id="JANFQO010000011">
    <property type="protein sequence ID" value="MCQ4165714.1"/>
    <property type="molecule type" value="Genomic_DNA"/>
</dbReference>
<keyword evidence="3" id="KW-0378">Hydrolase</keyword>
<evidence type="ECO:0000313" key="4">
    <source>
        <dbReference type="Proteomes" id="UP001165498"/>
    </source>
</evidence>
<proteinExistence type="predicted"/>
<dbReference type="SUPFAM" id="SSF50156">
    <property type="entry name" value="PDZ domain-like"/>
    <property type="match status" value="1"/>
</dbReference>
<dbReference type="RefSeq" id="WP_255914904.1">
    <property type="nucleotide sequence ID" value="NZ_JANFQO010000011.1"/>
</dbReference>
<evidence type="ECO:0000259" key="2">
    <source>
        <dbReference type="SMART" id="SM00228"/>
    </source>
</evidence>
<dbReference type="SUPFAM" id="SSF50630">
    <property type="entry name" value="Acid proteases"/>
    <property type="match status" value="1"/>
</dbReference>
<feature type="signal peptide" evidence="1">
    <location>
        <begin position="1"/>
        <end position="20"/>
    </location>
</feature>
<dbReference type="InterPro" id="IPR021109">
    <property type="entry name" value="Peptidase_aspartic_dom_sf"/>
</dbReference>